<protein>
    <submittedName>
        <fullName evidence="1">9803_t:CDS:1</fullName>
    </submittedName>
</protein>
<proteinExistence type="predicted"/>
<organism evidence="1 2">
    <name type="scientific">Funneliformis geosporum</name>
    <dbReference type="NCBI Taxonomy" id="1117311"/>
    <lineage>
        <taxon>Eukaryota</taxon>
        <taxon>Fungi</taxon>
        <taxon>Fungi incertae sedis</taxon>
        <taxon>Mucoromycota</taxon>
        <taxon>Glomeromycotina</taxon>
        <taxon>Glomeromycetes</taxon>
        <taxon>Glomerales</taxon>
        <taxon>Glomeraceae</taxon>
        <taxon>Funneliformis</taxon>
    </lineage>
</organism>
<comment type="caution">
    <text evidence="1">The sequence shown here is derived from an EMBL/GenBank/DDBJ whole genome shotgun (WGS) entry which is preliminary data.</text>
</comment>
<dbReference type="Proteomes" id="UP001153678">
    <property type="component" value="Unassembled WGS sequence"/>
</dbReference>
<evidence type="ECO:0000313" key="2">
    <source>
        <dbReference type="Proteomes" id="UP001153678"/>
    </source>
</evidence>
<reference evidence="1" key="1">
    <citation type="submission" date="2022-08" db="EMBL/GenBank/DDBJ databases">
        <authorList>
            <person name="Kallberg Y."/>
            <person name="Tangrot J."/>
            <person name="Rosling A."/>
        </authorList>
    </citation>
    <scope>NUCLEOTIDE SEQUENCE</scope>
    <source>
        <strain evidence="1">Wild A</strain>
    </source>
</reference>
<sequence length="87" mass="9971">MREKLVRQLSDIELLKELSIIEKAQTERMTRQIKGLNILGNSESNASEGDINFEEKKMANSAYDFNDLVNRADYVKVPYLPQLIALV</sequence>
<name>A0A9W4ST39_9GLOM</name>
<keyword evidence="2" id="KW-1185">Reference proteome</keyword>
<dbReference type="EMBL" id="CAMKVN010002107">
    <property type="protein sequence ID" value="CAI2179582.1"/>
    <property type="molecule type" value="Genomic_DNA"/>
</dbReference>
<dbReference type="AlphaFoldDB" id="A0A9W4ST39"/>
<evidence type="ECO:0000313" key="1">
    <source>
        <dbReference type="EMBL" id="CAI2179582.1"/>
    </source>
</evidence>
<gene>
    <name evidence="1" type="ORF">FWILDA_LOCUS9161</name>
</gene>
<accession>A0A9W4ST39</accession>